<dbReference type="Gene3D" id="2.170.150.80">
    <property type="entry name" value="NAC domain"/>
    <property type="match status" value="1"/>
</dbReference>
<evidence type="ECO:0000256" key="3">
    <source>
        <dbReference type="ARBA" id="ARBA00023163"/>
    </source>
</evidence>
<dbReference type="InterPro" id="IPR003441">
    <property type="entry name" value="NAC-dom"/>
</dbReference>
<evidence type="ECO:0000256" key="4">
    <source>
        <dbReference type="ARBA" id="ARBA00023242"/>
    </source>
</evidence>
<protein>
    <recommendedName>
        <fullName evidence="6">NAC domain-containing protein</fullName>
    </recommendedName>
</protein>
<dbReference type="OrthoDB" id="2021147at2759"/>
<feature type="region of interest" description="Disordered" evidence="5">
    <location>
        <begin position="254"/>
        <end position="287"/>
    </location>
</feature>
<keyword evidence="3" id="KW-0804">Transcription</keyword>
<evidence type="ECO:0000256" key="5">
    <source>
        <dbReference type="SAM" id="MobiDB-lite"/>
    </source>
</evidence>
<name>A0A9Q0C405_9POAL</name>
<dbReference type="SUPFAM" id="SSF101941">
    <property type="entry name" value="NAC domain"/>
    <property type="match status" value="1"/>
</dbReference>
<sequence>MAALGTTTDFLDHVPLSERRSLFLRIKRNLTEQGALSTNVGTSKWPGLPRGTKFDPTDGDLLWHLIAKIGDGTANASLHPFIHEFIKSLEEEDKFHHTHPQNLPGVKQDGSASYFFHKPFINHSDSFQKHYIWETKTESKPVYLDGVHRGFKKVYMLYVKRTDGGKPEKTDWVLHQYHACTDKNKGEPEGGLVVSKIYYDVQSEHVELQAPELNQGSSLGCDNRNEATTNTDDKKCGSLAVKDAEWGQNCNLGDSSDHMPFKKRNFKRQKQEKPTHTSEALGTRKEVDTTDCDSNRLKSAITGCNHMSVESSQDTRLDHAHSNFNQGNLPKIKPELISDLDETSAEALKPWHPMVAIEQVKMEVKVPLDVPQIKLPFSGATDVPFSGCSDKSTKGTNSIFSSLRPRKQKKTATDSVEKALEEDAPGLLKVLVDRGIIADEIKLYDVGEDDVEPLDISSDNDFQDLEKVITKFSSDRASLLKITTSKLKKGEKAVYCLACLVSLIEQTRYLKLHNSPVEWGWCRDLQSFIFIFHRHNRIVLERPEYGFATYFFELIPSMPIDWQIKRLIIAMKIYSRASLLENKPLLVGGDLSEGEAMILEEYGWVRNTGIGTMLNYCDRVVHDRWHESDSSEWRVKIGRLLMNGYNRGSIVLTDIPSKVRKYVGDVSVEDDLSPARIKLEYSCEF</sequence>
<keyword evidence="8" id="KW-1185">Reference proteome</keyword>
<comment type="caution">
    <text evidence="7">The sequence shown here is derived from an EMBL/GenBank/DDBJ whole genome shotgun (WGS) entry which is preliminary data.</text>
</comment>
<dbReference type="Pfam" id="PF02365">
    <property type="entry name" value="NAM"/>
    <property type="match status" value="1"/>
</dbReference>
<feature type="region of interest" description="Disordered" evidence="5">
    <location>
        <begin position="392"/>
        <end position="412"/>
    </location>
</feature>
<dbReference type="PANTHER" id="PTHR47871:SF2">
    <property type="entry name" value="OS03G0221300 PROTEIN"/>
    <property type="match status" value="1"/>
</dbReference>
<feature type="compositionally biased region" description="Basic and acidic residues" evidence="5">
    <location>
        <begin position="269"/>
        <end position="287"/>
    </location>
</feature>
<dbReference type="PANTHER" id="PTHR47871">
    <property type="entry name" value="NAC DOMAIN-CONTAINING PROTEIN 8"/>
    <property type="match status" value="1"/>
</dbReference>
<feature type="domain" description="NAC" evidence="6">
    <location>
        <begin position="48"/>
        <end position="200"/>
    </location>
</feature>
<evidence type="ECO:0000256" key="2">
    <source>
        <dbReference type="ARBA" id="ARBA00023125"/>
    </source>
</evidence>
<dbReference type="GO" id="GO:0006355">
    <property type="term" value="P:regulation of DNA-templated transcription"/>
    <property type="evidence" value="ECO:0007669"/>
    <property type="project" value="InterPro"/>
</dbReference>
<evidence type="ECO:0000313" key="8">
    <source>
        <dbReference type="Proteomes" id="UP001151287"/>
    </source>
</evidence>
<accession>A0A9Q0C405</accession>
<reference evidence="7" key="1">
    <citation type="journal article" date="2022" name="Cell">
        <title>Repeat-based holocentromeres influence genome architecture and karyotype evolution.</title>
        <authorList>
            <person name="Hofstatter P.G."/>
            <person name="Thangavel G."/>
            <person name="Lux T."/>
            <person name="Neumann P."/>
            <person name="Vondrak T."/>
            <person name="Novak P."/>
            <person name="Zhang M."/>
            <person name="Costa L."/>
            <person name="Castellani M."/>
            <person name="Scott A."/>
            <person name="Toegelov H."/>
            <person name="Fuchs J."/>
            <person name="Mata-Sucre Y."/>
            <person name="Dias Y."/>
            <person name="Vanzela A.L.L."/>
            <person name="Huettel B."/>
            <person name="Almeida C.C.S."/>
            <person name="Simkova H."/>
            <person name="Souza G."/>
            <person name="Pedrosa-Harand A."/>
            <person name="Macas J."/>
            <person name="Mayer K.F.X."/>
            <person name="Houben A."/>
            <person name="Marques A."/>
        </authorList>
    </citation>
    <scope>NUCLEOTIDE SEQUENCE</scope>
    <source>
        <strain evidence="7">RhyBre1mFocal</strain>
    </source>
</reference>
<proteinExistence type="predicted"/>
<dbReference type="Proteomes" id="UP001151287">
    <property type="component" value="Unassembled WGS sequence"/>
</dbReference>
<dbReference type="PROSITE" id="PS51005">
    <property type="entry name" value="NAC"/>
    <property type="match status" value="1"/>
</dbReference>
<evidence type="ECO:0000256" key="1">
    <source>
        <dbReference type="ARBA" id="ARBA00023015"/>
    </source>
</evidence>
<organism evidence="7 8">
    <name type="scientific">Rhynchospora breviuscula</name>
    <dbReference type="NCBI Taxonomy" id="2022672"/>
    <lineage>
        <taxon>Eukaryota</taxon>
        <taxon>Viridiplantae</taxon>
        <taxon>Streptophyta</taxon>
        <taxon>Embryophyta</taxon>
        <taxon>Tracheophyta</taxon>
        <taxon>Spermatophyta</taxon>
        <taxon>Magnoliopsida</taxon>
        <taxon>Liliopsida</taxon>
        <taxon>Poales</taxon>
        <taxon>Cyperaceae</taxon>
        <taxon>Cyperoideae</taxon>
        <taxon>Rhynchosporeae</taxon>
        <taxon>Rhynchospora</taxon>
    </lineage>
</organism>
<evidence type="ECO:0000259" key="6">
    <source>
        <dbReference type="PROSITE" id="PS51005"/>
    </source>
</evidence>
<keyword evidence="2" id="KW-0238">DNA-binding</keyword>
<dbReference type="InterPro" id="IPR036093">
    <property type="entry name" value="NAC_dom_sf"/>
</dbReference>
<dbReference type="EMBL" id="JAMQYH010000005">
    <property type="protein sequence ID" value="KAJ1686866.1"/>
    <property type="molecule type" value="Genomic_DNA"/>
</dbReference>
<gene>
    <name evidence="7" type="ORF">LUZ63_018256</name>
</gene>
<dbReference type="AlphaFoldDB" id="A0A9Q0C405"/>
<dbReference type="GO" id="GO:0003677">
    <property type="term" value="F:DNA binding"/>
    <property type="evidence" value="ECO:0007669"/>
    <property type="project" value="UniProtKB-KW"/>
</dbReference>
<keyword evidence="1" id="KW-0805">Transcription regulation</keyword>
<keyword evidence="4" id="KW-0539">Nucleus</keyword>
<evidence type="ECO:0000313" key="7">
    <source>
        <dbReference type="EMBL" id="KAJ1686866.1"/>
    </source>
</evidence>